<reference evidence="3 4" key="1">
    <citation type="submission" date="2019-03" db="EMBL/GenBank/DDBJ databases">
        <title>Single cell metagenomics reveals metabolic interactions within the superorganism composed of flagellate Streblomastix strix and complex community of Bacteroidetes bacteria on its surface.</title>
        <authorList>
            <person name="Treitli S.C."/>
            <person name="Kolisko M."/>
            <person name="Husnik F."/>
            <person name="Keeling P."/>
            <person name="Hampl V."/>
        </authorList>
    </citation>
    <scope>NUCLEOTIDE SEQUENCE [LARGE SCALE GENOMIC DNA]</scope>
    <source>
        <strain evidence="3">ST1C</strain>
    </source>
</reference>
<gene>
    <name evidence="3" type="ORF">EZS28_013186</name>
</gene>
<dbReference type="SUPFAM" id="SSF51126">
    <property type="entry name" value="Pectin lyase-like"/>
    <property type="match status" value="1"/>
</dbReference>
<evidence type="ECO:0000256" key="1">
    <source>
        <dbReference type="SAM" id="MobiDB-lite"/>
    </source>
</evidence>
<feature type="region of interest" description="Disordered" evidence="1">
    <location>
        <begin position="165"/>
        <end position="207"/>
    </location>
</feature>
<protein>
    <submittedName>
        <fullName evidence="3">Uncharacterized protein</fullName>
    </submittedName>
</protein>
<feature type="region of interest" description="Disordered" evidence="1">
    <location>
        <begin position="1"/>
        <end position="38"/>
    </location>
</feature>
<dbReference type="Proteomes" id="UP000324800">
    <property type="component" value="Unassembled WGS sequence"/>
</dbReference>
<sequence>MGLSTKTRANCSNIVEHNGSSSSSDEGPKRAKSPLKNKIGQYGYGNGNAAILSQTQSSSSSDITRPVDISKFKVIEDDFMEEQGFKVYWNELTEQVHIFRHGKVLAIAKEDGIFQAHTDVRLDADFWDFESKEDMALWNAAILAEAAVARAENLKSKVRQVHSQLAAESQSTSSSSQDNPVAPMRPVKRKRESEARQEQLENQASASLQDQFYAERRRVAKFNTIEDMKVAQDIRATFEGIMKVDAEKADMLNYHLNPIQREKLFEEISWGSANVIFPVPKVEPALPEEKRGLARSALESAVAVNQGVASLIEDIARNNTNKLVGKMFKVWEASLVSVGDAQTERESRLKGVYTGAQTEDVLSQSSKERFKRMKNGKRIITQNQYKGRGGLTIDLFQDAQVTLIGQCSFRDCFCLHAGEIYDFYDGGGLLLYCEDQCLFQINNTIFQNCSSETGGGGLLASILSRSQLIISSCKFIRCSSFQGNGGGVYIIIDCGANCSFIIKDSIIQECKVLKGSFYQSGFGGGLHIEGLGDYNPNSKLIDLRGMKIYNNSAQIGGQSLFVAMTKLAEWCKYGILGEYVKGNYSDRYSDEYDLQGLPVDQDQFYNLSPQQIQQQQQSLEPLWRILGILKSAQVIVNVSNPNGKLIFHLKGQRMFQGYLNVKIYEIGDKTLENINQEYKEIKYKYNKNNFKSQLKRNSLLTPISLENQKENQQQISISRNHKIERNLQSNVIDIIYPPEVGSSSPIQIDGEIESEQKATFGMNDYKWLNFKQRRYAALISNDGNIFTGKDGQVNQAVPLEIVVEGEYSFPYWGIILIVVPLLIIKGVKMKE</sequence>
<organism evidence="3 4">
    <name type="scientific">Streblomastix strix</name>
    <dbReference type="NCBI Taxonomy" id="222440"/>
    <lineage>
        <taxon>Eukaryota</taxon>
        <taxon>Metamonada</taxon>
        <taxon>Preaxostyla</taxon>
        <taxon>Oxymonadida</taxon>
        <taxon>Streblomastigidae</taxon>
        <taxon>Streblomastix</taxon>
    </lineage>
</organism>
<comment type="caution">
    <text evidence="3">The sequence shown here is derived from an EMBL/GenBank/DDBJ whole genome shotgun (WGS) entry which is preliminary data.</text>
</comment>
<keyword evidence="2" id="KW-0472">Membrane</keyword>
<feature type="transmembrane region" description="Helical" evidence="2">
    <location>
        <begin position="809"/>
        <end position="827"/>
    </location>
</feature>
<proteinExistence type="predicted"/>
<evidence type="ECO:0000256" key="2">
    <source>
        <dbReference type="SAM" id="Phobius"/>
    </source>
</evidence>
<evidence type="ECO:0000313" key="4">
    <source>
        <dbReference type="Proteomes" id="UP000324800"/>
    </source>
</evidence>
<feature type="compositionally biased region" description="Polar residues" evidence="1">
    <location>
        <begin position="1"/>
        <end position="25"/>
    </location>
</feature>
<feature type="compositionally biased region" description="Low complexity" evidence="1">
    <location>
        <begin position="165"/>
        <end position="177"/>
    </location>
</feature>
<dbReference type="EMBL" id="SNRW01002929">
    <property type="protein sequence ID" value="KAA6391286.1"/>
    <property type="molecule type" value="Genomic_DNA"/>
</dbReference>
<name>A0A5J4W9E1_9EUKA</name>
<dbReference type="AlphaFoldDB" id="A0A5J4W9E1"/>
<accession>A0A5J4W9E1</accession>
<dbReference type="InterPro" id="IPR011050">
    <property type="entry name" value="Pectin_lyase_fold/virulence"/>
</dbReference>
<keyword evidence="2" id="KW-0812">Transmembrane</keyword>
<evidence type="ECO:0000313" key="3">
    <source>
        <dbReference type="EMBL" id="KAA6391286.1"/>
    </source>
</evidence>
<keyword evidence="2" id="KW-1133">Transmembrane helix</keyword>